<dbReference type="Pfam" id="PF10782">
    <property type="entry name" value="zf-C2HCIx2C"/>
    <property type="match status" value="1"/>
</dbReference>
<name>A0A7Y0K998_9BACI</name>
<accession>A0A7Y0K998</accession>
<dbReference type="GO" id="GO:0008270">
    <property type="term" value="F:zinc ion binding"/>
    <property type="evidence" value="ECO:0007669"/>
    <property type="project" value="UniProtKB-KW"/>
</dbReference>
<organism evidence="1 2">
    <name type="scientific">Niallia alba</name>
    <dbReference type="NCBI Taxonomy" id="2729105"/>
    <lineage>
        <taxon>Bacteria</taxon>
        <taxon>Bacillati</taxon>
        <taxon>Bacillota</taxon>
        <taxon>Bacilli</taxon>
        <taxon>Bacillales</taxon>
        <taxon>Bacillaceae</taxon>
        <taxon>Niallia</taxon>
    </lineage>
</organism>
<reference evidence="1 2" key="1">
    <citation type="submission" date="2020-04" db="EMBL/GenBank/DDBJ databases">
        <title>Bacillus sp. UniB3 isolated from commercial digestive syrup.</title>
        <authorList>
            <person name="Thorat V."/>
            <person name="Kirdat K."/>
            <person name="Tiwarekar B."/>
            <person name="Yadav A."/>
        </authorList>
    </citation>
    <scope>NUCLEOTIDE SEQUENCE [LARGE SCALE GENOMIC DNA]</scope>
    <source>
        <strain evidence="1 2">UniB3</strain>
    </source>
</reference>
<comment type="caution">
    <text evidence="1">The sequence shown here is derived from an EMBL/GenBank/DDBJ whole genome shotgun (WGS) entry which is preliminary data.</text>
</comment>
<keyword evidence="2" id="KW-1185">Reference proteome</keyword>
<dbReference type="RefSeq" id="WP_101730984.1">
    <property type="nucleotide sequence ID" value="NZ_JABBPK010000001.1"/>
</dbReference>
<dbReference type="Proteomes" id="UP000588491">
    <property type="component" value="Unassembled WGS sequence"/>
</dbReference>
<keyword evidence="1" id="KW-0862">Zinc</keyword>
<dbReference type="AlphaFoldDB" id="A0A7Y0K998"/>
<evidence type="ECO:0000313" key="1">
    <source>
        <dbReference type="EMBL" id="NMO78192.1"/>
    </source>
</evidence>
<dbReference type="EMBL" id="JABBPK010000001">
    <property type="protein sequence ID" value="NMO78192.1"/>
    <property type="molecule type" value="Genomic_DNA"/>
</dbReference>
<protein>
    <submittedName>
        <fullName evidence="1">Zinc-finger domain-containing protein</fullName>
    </submittedName>
</protein>
<keyword evidence="1" id="KW-0479">Metal-binding</keyword>
<keyword evidence="1" id="KW-0863">Zinc-finger</keyword>
<gene>
    <name evidence="1" type="ORF">HHU08_14485</name>
</gene>
<sequence>MERKKLIEEADGLMKDYCNDCFLYRQNKIEYGKRGAHRFCISQCTVGNKLRGYGEKLSGAK</sequence>
<dbReference type="InterPro" id="IPR019718">
    <property type="entry name" value="DUF2602"/>
</dbReference>
<evidence type="ECO:0000313" key="2">
    <source>
        <dbReference type="Proteomes" id="UP000588491"/>
    </source>
</evidence>
<proteinExistence type="predicted"/>